<dbReference type="GO" id="GO:0006355">
    <property type="term" value="P:regulation of DNA-templated transcription"/>
    <property type="evidence" value="ECO:0007669"/>
    <property type="project" value="InterPro"/>
</dbReference>
<evidence type="ECO:0000256" key="4">
    <source>
        <dbReference type="ARBA" id="ARBA00023125"/>
    </source>
</evidence>
<dbReference type="Pfam" id="PF00486">
    <property type="entry name" value="Trans_reg_C"/>
    <property type="match status" value="1"/>
</dbReference>
<evidence type="ECO:0000256" key="2">
    <source>
        <dbReference type="ARBA" id="ARBA00023012"/>
    </source>
</evidence>
<dbReference type="SUPFAM" id="SSF52172">
    <property type="entry name" value="CheY-like"/>
    <property type="match status" value="1"/>
</dbReference>
<dbReference type="AlphaFoldDB" id="A0A377FRU6"/>
<dbReference type="InterPro" id="IPR011006">
    <property type="entry name" value="CheY-like_superfamily"/>
</dbReference>
<name>A0A377FRU6_9BACL</name>
<feature type="modified residue" description="4-aspartylphosphate" evidence="6">
    <location>
        <position position="50"/>
    </location>
</feature>
<dbReference type="GO" id="GO:0032993">
    <property type="term" value="C:protein-DNA complex"/>
    <property type="evidence" value="ECO:0007669"/>
    <property type="project" value="TreeGrafter"/>
</dbReference>
<dbReference type="GO" id="GO:0000156">
    <property type="term" value="F:phosphorelay response regulator activity"/>
    <property type="evidence" value="ECO:0007669"/>
    <property type="project" value="TreeGrafter"/>
</dbReference>
<reference evidence="10 11" key="1">
    <citation type="submission" date="2018-06" db="EMBL/GenBank/DDBJ databases">
        <authorList>
            <consortium name="Pathogen Informatics"/>
            <person name="Doyle S."/>
        </authorList>
    </citation>
    <scope>NUCLEOTIDE SEQUENCE [LARGE SCALE GENOMIC DNA]</scope>
    <source>
        <strain evidence="10 11">NCTC13163</strain>
    </source>
</reference>
<dbReference type="InterPro" id="IPR039420">
    <property type="entry name" value="WalR-like"/>
</dbReference>
<dbReference type="RefSeq" id="WP_029334303.1">
    <property type="nucleotide sequence ID" value="NZ_UGGP01000001.1"/>
</dbReference>
<dbReference type="PANTHER" id="PTHR48111">
    <property type="entry name" value="REGULATOR OF RPOS"/>
    <property type="match status" value="1"/>
</dbReference>
<keyword evidence="4 7" id="KW-0238">DNA-binding</keyword>
<dbReference type="OrthoDB" id="9790442at2"/>
<evidence type="ECO:0000313" key="11">
    <source>
        <dbReference type="Proteomes" id="UP000254060"/>
    </source>
</evidence>
<dbReference type="SMART" id="SM00862">
    <property type="entry name" value="Trans_reg_C"/>
    <property type="match status" value="1"/>
</dbReference>
<keyword evidence="5" id="KW-0804">Transcription</keyword>
<dbReference type="CDD" id="cd00383">
    <property type="entry name" value="trans_reg_C"/>
    <property type="match status" value="1"/>
</dbReference>
<dbReference type="FunFam" id="3.40.50.2300:FF:000001">
    <property type="entry name" value="DNA-binding response regulator PhoB"/>
    <property type="match status" value="1"/>
</dbReference>
<dbReference type="InterPro" id="IPR001867">
    <property type="entry name" value="OmpR/PhoB-type_DNA-bd"/>
</dbReference>
<dbReference type="Gene3D" id="1.10.10.10">
    <property type="entry name" value="Winged helix-like DNA-binding domain superfamily/Winged helix DNA-binding domain"/>
    <property type="match status" value="1"/>
</dbReference>
<dbReference type="Gene3D" id="3.40.50.2300">
    <property type="match status" value="1"/>
</dbReference>
<dbReference type="Pfam" id="PF00072">
    <property type="entry name" value="Response_reg"/>
    <property type="match status" value="1"/>
</dbReference>
<dbReference type="InterPro" id="IPR036388">
    <property type="entry name" value="WH-like_DNA-bd_sf"/>
</dbReference>
<feature type="domain" description="OmpR/PhoB-type" evidence="9">
    <location>
        <begin position="118"/>
        <end position="220"/>
    </location>
</feature>
<sequence>MKILIVDDEMKMRRLLRLFLEGDGYTCLEASDATEALELIADRPDLVLLDIMMPDVDGITLCRQLKKRDAELPVVLLTARSDSETTIRGLDAGADDYVTKPFDGNVLLARIRAVLRRSRLTNVSYNQLRYDEPSGRVLYKEQEVVLTPKATAILKLFLEHPNRLYNRMDLYDLVWPYSSESDPRTVDAHIRMIRDKLGEAGFPIDDYLKTVWGRGYRWVEGRDVP</sequence>
<gene>
    <name evidence="10" type="primary">srrA_1</name>
    <name evidence="10" type="ORF">NCTC13163_00530</name>
</gene>
<dbReference type="EMBL" id="UGGP01000001">
    <property type="protein sequence ID" value="STO07185.1"/>
    <property type="molecule type" value="Genomic_DNA"/>
</dbReference>
<keyword evidence="2" id="KW-0902">Two-component regulatory system</keyword>
<feature type="domain" description="Response regulatory" evidence="8">
    <location>
        <begin position="2"/>
        <end position="115"/>
    </location>
</feature>
<dbReference type="GO" id="GO:0005829">
    <property type="term" value="C:cytosol"/>
    <property type="evidence" value="ECO:0007669"/>
    <property type="project" value="TreeGrafter"/>
</dbReference>
<dbReference type="PROSITE" id="PS50110">
    <property type="entry name" value="RESPONSE_REGULATORY"/>
    <property type="match status" value="1"/>
</dbReference>
<dbReference type="PANTHER" id="PTHR48111:SF73">
    <property type="entry name" value="ALKALINE PHOSPHATASE SYNTHESIS TRANSCRIPTIONAL REGULATORY PROTEIN PHOP"/>
    <property type="match status" value="1"/>
</dbReference>
<keyword evidence="1 6" id="KW-0597">Phosphoprotein</keyword>
<evidence type="ECO:0000259" key="9">
    <source>
        <dbReference type="PROSITE" id="PS51755"/>
    </source>
</evidence>
<organism evidence="10 11">
    <name type="scientific">Exiguobacterium aurantiacum</name>
    <dbReference type="NCBI Taxonomy" id="33987"/>
    <lineage>
        <taxon>Bacteria</taxon>
        <taxon>Bacillati</taxon>
        <taxon>Bacillota</taxon>
        <taxon>Bacilli</taxon>
        <taxon>Bacillales</taxon>
        <taxon>Bacillales Family XII. Incertae Sedis</taxon>
        <taxon>Exiguobacterium</taxon>
    </lineage>
</organism>
<protein>
    <submittedName>
        <fullName evidence="10">Staphylococcal respiratory response protein A</fullName>
    </submittedName>
</protein>
<evidence type="ECO:0000256" key="5">
    <source>
        <dbReference type="ARBA" id="ARBA00023163"/>
    </source>
</evidence>
<proteinExistence type="predicted"/>
<dbReference type="GO" id="GO:0000976">
    <property type="term" value="F:transcription cis-regulatory region binding"/>
    <property type="evidence" value="ECO:0007669"/>
    <property type="project" value="TreeGrafter"/>
</dbReference>
<evidence type="ECO:0000256" key="6">
    <source>
        <dbReference type="PROSITE-ProRule" id="PRU00169"/>
    </source>
</evidence>
<feature type="DNA-binding region" description="OmpR/PhoB-type" evidence="7">
    <location>
        <begin position="118"/>
        <end position="220"/>
    </location>
</feature>
<dbReference type="STRING" id="1397694.GCA_000702585_01046"/>
<accession>A0A377FRU6</accession>
<keyword evidence="3" id="KW-0805">Transcription regulation</keyword>
<dbReference type="Proteomes" id="UP000254060">
    <property type="component" value="Unassembled WGS sequence"/>
</dbReference>
<dbReference type="SMART" id="SM00448">
    <property type="entry name" value="REC"/>
    <property type="match status" value="1"/>
</dbReference>
<dbReference type="Gene3D" id="6.10.250.690">
    <property type="match status" value="1"/>
</dbReference>
<dbReference type="InterPro" id="IPR001789">
    <property type="entry name" value="Sig_transdc_resp-reg_receiver"/>
</dbReference>
<evidence type="ECO:0000256" key="7">
    <source>
        <dbReference type="PROSITE-ProRule" id="PRU01091"/>
    </source>
</evidence>
<dbReference type="PROSITE" id="PS51755">
    <property type="entry name" value="OMPR_PHOB"/>
    <property type="match status" value="1"/>
</dbReference>
<evidence type="ECO:0000256" key="1">
    <source>
        <dbReference type="ARBA" id="ARBA00022553"/>
    </source>
</evidence>
<evidence type="ECO:0000256" key="3">
    <source>
        <dbReference type="ARBA" id="ARBA00023015"/>
    </source>
</evidence>
<evidence type="ECO:0000313" key="10">
    <source>
        <dbReference type="EMBL" id="STO07185.1"/>
    </source>
</evidence>
<dbReference type="SUPFAM" id="SSF46894">
    <property type="entry name" value="C-terminal effector domain of the bipartite response regulators"/>
    <property type="match status" value="1"/>
</dbReference>
<evidence type="ECO:0000259" key="8">
    <source>
        <dbReference type="PROSITE" id="PS50110"/>
    </source>
</evidence>
<dbReference type="InterPro" id="IPR016032">
    <property type="entry name" value="Sig_transdc_resp-reg_C-effctor"/>
</dbReference>